<dbReference type="Gene3D" id="6.10.250.1040">
    <property type="match status" value="1"/>
</dbReference>
<feature type="transmembrane region" description="Helical" evidence="11">
    <location>
        <begin position="363"/>
        <end position="382"/>
    </location>
</feature>
<comment type="subcellular location">
    <subcellularLocation>
        <location evidence="1">Membrane</location>
        <topology evidence="1">Multi-pass membrane protein</topology>
    </subcellularLocation>
</comment>
<keyword evidence="9" id="KW-0050">Antiport</keyword>
<feature type="compositionally biased region" description="Acidic residues" evidence="10">
    <location>
        <begin position="955"/>
        <end position="965"/>
    </location>
</feature>
<dbReference type="GO" id="GO:0015385">
    <property type="term" value="F:sodium:proton antiporter activity"/>
    <property type="evidence" value="ECO:0007669"/>
    <property type="project" value="InterPro"/>
</dbReference>
<dbReference type="Gene3D" id="6.10.140.1330">
    <property type="match status" value="1"/>
</dbReference>
<dbReference type="PRINTS" id="PR01084">
    <property type="entry name" value="NAHEXCHNGR"/>
</dbReference>
<feature type="region of interest" description="Disordered" evidence="10">
    <location>
        <begin position="25"/>
        <end position="63"/>
    </location>
</feature>
<evidence type="ECO:0000256" key="2">
    <source>
        <dbReference type="ARBA" id="ARBA00022448"/>
    </source>
</evidence>
<reference evidence="14" key="1">
    <citation type="submission" date="2020-11" db="EMBL/GenBank/DDBJ databases">
        <authorList>
            <person name="Tran Van P."/>
        </authorList>
    </citation>
    <scope>NUCLEOTIDE SEQUENCE</scope>
</reference>
<feature type="transmembrane region" description="Helical" evidence="11">
    <location>
        <begin position="330"/>
        <end position="351"/>
    </location>
</feature>
<feature type="transmembrane region" description="Helical" evidence="11">
    <location>
        <begin position="463"/>
        <end position="490"/>
    </location>
</feature>
<dbReference type="NCBIfam" id="TIGR00840">
    <property type="entry name" value="b_cpa1"/>
    <property type="match status" value="1"/>
</dbReference>
<dbReference type="GO" id="GO:0005886">
    <property type="term" value="C:plasma membrane"/>
    <property type="evidence" value="ECO:0007669"/>
    <property type="project" value="TreeGrafter"/>
</dbReference>
<keyword evidence="5" id="KW-0915">Sodium</keyword>
<evidence type="ECO:0000256" key="5">
    <source>
        <dbReference type="ARBA" id="ARBA00023053"/>
    </source>
</evidence>
<keyword evidence="6 9" id="KW-0406">Ion transport</keyword>
<organism evidence="14">
    <name type="scientific">Cyprideis torosa</name>
    <dbReference type="NCBI Taxonomy" id="163714"/>
    <lineage>
        <taxon>Eukaryota</taxon>
        <taxon>Metazoa</taxon>
        <taxon>Ecdysozoa</taxon>
        <taxon>Arthropoda</taxon>
        <taxon>Crustacea</taxon>
        <taxon>Oligostraca</taxon>
        <taxon>Ostracoda</taxon>
        <taxon>Podocopa</taxon>
        <taxon>Podocopida</taxon>
        <taxon>Cytherocopina</taxon>
        <taxon>Cytheroidea</taxon>
        <taxon>Cytherideidae</taxon>
        <taxon>Cyprideis</taxon>
    </lineage>
</organism>
<feature type="transmembrane region" description="Helical" evidence="11">
    <location>
        <begin position="112"/>
        <end position="131"/>
    </location>
</feature>
<keyword evidence="2 9" id="KW-0813">Transport</keyword>
<feature type="compositionally biased region" description="Low complexity" evidence="10">
    <location>
        <begin position="882"/>
        <end position="891"/>
    </location>
</feature>
<feature type="transmembrane region" description="Helical" evidence="11">
    <location>
        <begin position="308"/>
        <end position="324"/>
    </location>
</feature>
<name>A0A7R8W0F2_9CRUS</name>
<feature type="transmembrane region" description="Helical" evidence="11">
    <location>
        <begin position="277"/>
        <end position="301"/>
    </location>
</feature>
<dbReference type="AlphaFoldDB" id="A0A7R8W0F2"/>
<dbReference type="GO" id="GO:0098719">
    <property type="term" value="P:sodium ion import across plasma membrane"/>
    <property type="evidence" value="ECO:0007669"/>
    <property type="project" value="TreeGrafter"/>
</dbReference>
<evidence type="ECO:0000256" key="3">
    <source>
        <dbReference type="ARBA" id="ARBA00022692"/>
    </source>
</evidence>
<evidence type="ECO:0000256" key="9">
    <source>
        <dbReference type="RuleBase" id="RU003722"/>
    </source>
</evidence>
<evidence type="ECO:0000256" key="10">
    <source>
        <dbReference type="SAM" id="MobiDB-lite"/>
    </source>
</evidence>
<feature type="transmembrane region" description="Helical" evidence="11">
    <location>
        <begin position="233"/>
        <end position="257"/>
    </location>
</feature>
<feature type="compositionally biased region" description="Gly residues" evidence="10">
    <location>
        <begin position="44"/>
        <end position="57"/>
    </location>
</feature>
<evidence type="ECO:0000313" key="14">
    <source>
        <dbReference type="EMBL" id="CAD7222453.1"/>
    </source>
</evidence>
<keyword evidence="12" id="KW-0732">Signal</keyword>
<dbReference type="GO" id="GO:0015386">
    <property type="term" value="F:potassium:proton antiporter activity"/>
    <property type="evidence" value="ECO:0007669"/>
    <property type="project" value="TreeGrafter"/>
</dbReference>
<dbReference type="PANTHER" id="PTHR10110:SF98">
    <property type="entry name" value="SODIUM_HYDROGEN EXCHANGER"/>
    <property type="match status" value="1"/>
</dbReference>
<evidence type="ECO:0000256" key="7">
    <source>
        <dbReference type="ARBA" id="ARBA00023136"/>
    </source>
</evidence>
<feature type="region of interest" description="Disordered" evidence="10">
    <location>
        <begin position="879"/>
        <end position="976"/>
    </location>
</feature>
<keyword evidence="3 9" id="KW-0812">Transmembrane</keyword>
<evidence type="ECO:0000256" key="1">
    <source>
        <dbReference type="ARBA" id="ARBA00004141"/>
    </source>
</evidence>
<accession>A0A7R8W0F2</accession>
<dbReference type="Pfam" id="PF00999">
    <property type="entry name" value="Na_H_Exchanger"/>
    <property type="match status" value="1"/>
</dbReference>
<dbReference type="PANTHER" id="PTHR10110">
    <property type="entry name" value="SODIUM/HYDROGEN EXCHANGER"/>
    <property type="match status" value="1"/>
</dbReference>
<comment type="similarity">
    <text evidence="9">Belongs to the monovalent cation:proton antiporter 1 (CPA1) transporter (TC 2.A.36) family.</text>
</comment>
<feature type="transmembrane region" description="Helical" evidence="11">
    <location>
        <begin position="137"/>
        <end position="158"/>
    </location>
</feature>
<keyword evidence="7 11" id="KW-0472">Membrane</keyword>
<feature type="domain" description="Cation/H+ exchanger transmembrane" evidence="13">
    <location>
        <begin position="91"/>
        <end position="485"/>
    </location>
</feature>
<keyword evidence="8 9" id="KW-0739">Sodium transport</keyword>
<evidence type="ECO:0000256" key="8">
    <source>
        <dbReference type="ARBA" id="ARBA00023201"/>
    </source>
</evidence>
<dbReference type="InterPro" id="IPR018422">
    <property type="entry name" value="Cation/H_exchanger_CPA1"/>
</dbReference>
<dbReference type="OrthoDB" id="196264at2759"/>
<dbReference type="InterPro" id="IPR004709">
    <property type="entry name" value="NaH_exchanger"/>
</dbReference>
<proteinExistence type="inferred from homology"/>
<dbReference type="InterPro" id="IPR006153">
    <property type="entry name" value="Cation/H_exchanger_TM"/>
</dbReference>
<evidence type="ECO:0000256" key="12">
    <source>
        <dbReference type="SAM" id="SignalP"/>
    </source>
</evidence>
<dbReference type="EMBL" id="OB660060">
    <property type="protein sequence ID" value="CAD7222453.1"/>
    <property type="molecule type" value="Genomic_DNA"/>
</dbReference>
<feature type="signal peptide" evidence="12">
    <location>
        <begin position="1"/>
        <end position="17"/>
    </location>
</feature>
<feature type="transmembrane region" description="Helical" evidence="11">
    <location>
        <begin position="394"/>
        <end position="421"/>
    </location>
</feature>
<dbReference type="PROSITE" id="PS51257">
    <property type="entry name" value="PROKAR_LIPOPROTEIN"/>
    <property type="match status" value="1"/>
</dbReference>
<dbReference type="GO" id="GO:0051453">
    <property type="term" value="P:regulation of intracellular pH"/>
    <property type="evidence" value="ECO:0007669"/>
    <property type="project" value="TreeGrafter"/>
</dbReference>
<gene>
    <name evidence="14" type="ORF">CTOB1V02_LOCUS461</name>
</gene>
<evidence type="ECO:0000259" key="13">
    <source>
        <dbReference type="Pfam" id="PF00999"/>
    </source>
</evidence>
<evidence type="ECO:0000256" key="11">
    <source>
        <dbReference type="SAM" id="Phobius"/>
    </source>
</evidence>
<feature type="chain" id="PRO_5043826140" description="Sodium/hydrogen exchanger" evidence="12">
    <location>
        <begin position="18"/>
        <end position="996"/>
    </location>
</feature>
<feature type="compositionally biased region" description="Pro residues" evidence="10">
    <location>
        <begin position="892"/>
        <end position="913"/>
    </location>
</feature>
<sequence>MRFLLLLLLFIIGGCLGNISPVSDNKGGHSATESPPVPKPEAGTGEGGGGDNGNHGGGSKDEHHHEGYHVASIDFSRVETPFIIALWIFCASLAKIGFHMSPYLSKIFPESCLLIVVGVMVGLFLFLSNAAGDVSPLTPNVFFFYMLPPIILDAGYFMPNRLFFDHLGTILSMAVIGTIWNTLAIGGSLYFLGLTNLFDMELRLLPTFLFAALISAVDPVAVLALFEEIHVNEILYIVVFGESLLNDAVTVVLYHMFEKFTEMGETNVTTMDLLAGLASFFVVAVGGVLVGVIWGFLTAFVTRFTNHVRVIEPVFIFVMAYLAYLNAEIFHLSGILAITFCGICMKNYVVANVAPKSQTTIKYTMKMLSSSSETIIFMFLGVATVHDEHVWNTWFVVMTIIFCTVYRTIGVLVLTGIANRFRLHRLAPVEQFVMSYGGLRGAVAFALVLLIDEKVVPEKEMFVTTTIAVVYFTVFVQGMTIKPLVTLLGVKRASKRKITMNERIHERFMDHIMAGMEELMGKTGNHYLRDKYAIFKYYDRQYLKPALLRGSHAADPKILATFNKLRMQEAKSFVELGSSPSTADLTNMGQLFKQIHPSAAFLQPSESQFNLDMKELEYVPTARDMDAAKIGRMLDASMSRPYRKRYTTRYRRHAVSDKDLSQPIHLSHADTMMYMKRIISAHAKTHKSMSRRKVEEGNARAAAFERANLSDTTSNAPAKLKEKRSVSFAGLTVKGDEKSLKTDHLEEVLKKVDEEEEDGAITFQAKKPEHVEIRMEPAAAGVVNLGYIPEEMDEEMLRESSDTITSNDLSRPRSMTATENILPWHRDETVCENPQRRSTWVVSEKYQKGYSPSNTLMGIRDQSDQAQARRTAVYDVFRRRSSASSVSSGAPPLSPSEPSTPPSFPFPDPPPPIAANAPSSEDEKGTELASTTSTTTEDGDMSMLDKERSSSSVYGEDDTSELILEETDRGGPRTVRGFFQDTIIDVNPEDERGSRL</sequence>
<feature type="transmembrane region" description="Helical" evidence="11">
    <location>
        <begin position="204"/>
        <end position="226"/>
    </location>
</feature>
<feature type="transmembrane region" description="Helical" evidence="11">
    <location>
        <begin position="170"/>
        <end position="192"/>
    </location>
</feature>
<evidence type="ECO:0000256" key="4">
    <source>
        <dbReference type="ARBA" id="ARBA00022989"/>
    </source>
</evidence>
<feature type="transmembrane region" description="Helical" evidence="11">
    <location>
        <begin position="82"/>
        <end position="100"/>
    </location>
</feature>
<protein>
    <recommendedName>
        <fullName evidence="9">Sodium/hydrogen exchanger</fullName>
    </recommendedName>
</protein>
<evidence type="ECO:0000256" key="6">
    <source>
        <dbReference type="ARBA" id="ARBA00023065"/>
    </source>
</evidence>
<keyword evidence="4 11" id="KW-1133">Transmembrane helix</keyword>